<feature type="compositionally biased region" description="Polar residues" evidence="1">
    <location>
        <begin position="34"/>
        <end position="55"/>
    </location>
</feature>
<dbReference type="AlphaFoldDB" id="C0HJ57"/>
<dbReference type="EMBL" id="BT062363">
    <property type="protein sequence ID" value="ACN27060.1"/>
    <property type="molecule type" value="mRNA"/>
</dbReference>
<organism evidence="2">
    <name type="scientific">Zea mays</name>
    <name type="common">Maize</name>
    <dbReference type="NCBI Taxonomy" id="4577"/>
    <lineage>
        <taxon>Eukaryota</taxon>
        <taxon>Viridiplantae</taxon>
        <taxon>Streptophyta</taxon>
        <taxon>Embryophyta</taxon>
        <taxon>Tracheophyta</taxon>
        <taxon>Spermatophyta</taxon>
        <taxon>Magnoliopsida</taxon>
        <taxon>Liliopsida</taxon>
        <taxon>Poales</taxon>
        <taxon>Poaceae</taxon>
        <taxon>PACMAD clade</taxon>
        <taxon>Panicoideae</taxon>
        <taxon>Andropogonodae</taxon>
        <taxon>Andropogoneae</taxon>
        <taxon>Tripsacinae</taxon>
        <taxon>Zea</taxon>
    </lineage>
</organism>
<name>C0HJ57_MAIZE</name>
<evidence type="ECO:0000313" key="2">
    <source>
        <dbReference type="EMBL" id="ACN27060.1"/>
    </source>
</evidence>
<reference evidence="2" key="1">
    <citation type="journal article" date="2009" name="PLoS Genet.">
        <title>Sequencing, mapping, and analysis of 27,455 maize full-length cDNAs.</title>
        <authorList>
            <person name="Soderlund C."/>
            <person name="Descour A."/>
            <person name="Kudrna D."/>
            <person name="Bomhoff M."/>
            <person name="Boyd L."/>
            <person name="Currie J."/>
            <person name="Angelova A."/>
            <person name="Collura K."/>
            <person name="Wissotski M."/>
            <person name="Ashley E."/>
            <person name="Morrow D."/>
            <person name="Fernandes J."/>
            <person name="Walbot V."/>
            <person name="Yu Y."/>
        </authorList>
    </citation>
    <scope>NUCLEOTIDE SEQUENCE</scope>
    <source>
        <strain evidence="2">B73</strain>
    </source>
</reference>
<evidence type="ECO:0000256" key="1">
    <source>
        <dbReference type="SAM" id="MobiDB-lite"/>
    </source>
</evidence>
<feature type="region of interest" description="Disordered" evidence="1">
    <location>
        <begin position="34"/>
        <end position="67"/>
    </location>
</feature>
<accession>C0HJ57</accession>
<protein>
    <submittedName>
        <fullName evidence="2">Uncharacterized protein</fullName>
    </submittedName>
</protein>
<proteinExistence type="evidence at transcript level"/>
<reference evidence="2" key="2">
    <citation type="submission" date="2012-06" db="EMBL/GenBank/DDBJ databases">
        <authorList>
            <person name="Yu Y."/>
            <person name="Currie J."/>
            <person name="Lomeli R."/>
            <person name="Angelova A."/>
            <person name="Collura K."/>
            <person name="Wissotski M."/>
            <person name="Campos D."/>
            <person name="Kudrna D."/>
            <person name="Golser W."/>
            <person name="Ashely E."/>
            <person name="Descour A."/>
            <person name="Fernandes J."/>
            <person name="Soderlund C."/>
            <person name="Walbot V."/>
        </authorList>
    </citation>
    <scope>NUCLEOTIDE SEQUENCE</scope>
    <source>
        <strain evidence="2">B73</strain>
    </source>
</reference>
<sequence length="67" mass="7223">MSTADIPVLHSAEVAHLYPQVVIPICHGVVRTPYTSTEEARQGSTTRPFQSSTSMREPATVSGPKTI</sequence>